<keyword evidence="5 7" id="KW-1133">Transmembrane helix</keyword>
<evidence type="ECO:0000256" key="7">
    <source>
        <dbReference type="SAM" id="Phobius"/>
    </source>
</evidence>
<feature type="transmembrane region" description="Helical" evidence="7">
    <location>
        <begin position="46"/>
        <end position="63"/>
    </location>
</feature>
<dbReference type="InterPro" id="IPR032808">
    <property type="entry name" value="DoxX"/>
</dbReference>
<evidence type="ECO:0000256" key="1">
    <source>
        <dbReference type="ARBA" id="ARBA00004651"/>
    </source>
</evidence>
<protein>
    <submittedName>
        <fullName evidence="8">DoxX family protein</fullName>
    </submittedName>
</protein>
<evidence type="ECO:0000256" key="6">
    <source>
        <dbReference type="ARBA" id="ARBA00023136"/>
    </source>
</evidence>
<comment type="subcellular location">
    <subcellularLocation>
        <location evidence="1">Cell membrane</location>
        <topology evidence="1">Multi-pass membrane protein</topology>
    </subcellularLocation>
</comment>
<name>A0ABT2NIK2_9RHOB</name>
<comment type="similarity">
    <text evidence="2">Belongs to the DoxX family.</text>
</comment>
<dbReference type="EMBL" id="JAOCQF010000001">
    <property type="protein sequence ID" value="MCT8328750.1"/>
    <property type="molecule type" value="Genomic_DNA"/>
</dbReference>
<accession>A0ABT2NIK2</accession>
<evidence type="ECO:0000256" key="5">
    <source>
        <dbReference type="ARBA" id="ARBA00022989"/>
    </source>
</evidence>
<evidence type="ECO:0000313" key="9">
    <source>
        <dbReference type="Proteomes" id="UP001205601"/>
    </source>
</evidence>
<evidence type="ECO:0000256" key="2">
    <source>
        <dbReference type="ARBA" id="ARBA00006679"/>
    </source>
</evidence>
<feature type="transmembrane region" description="Helical" evidence="7">
    <location>
        <begin position="70"/>
        <end position="88"/>
    </location>
</feature>
<proteinExistence type="inferred from homology"/>
<feature type="transmembrane region" description="Helical" evidence="7">
    <location>
        <begin position="100"/>
        <end position="122"/>
    </location>
</feature>
<keyword evidence="4 7" id="KW-0812">Transmembrane</keyword>
<keyword evidence="6 7" id="KW-0472">Membrane</keyword>
<evidence type="ECO:0000313" key="8">
    <source>
        <dbReference type="EMBL" id="MCT8328750.1"/>
    </source>
</evidence>
<dbReference type="Pfam" id="PF07681">
    <property type="entry name" value="DoxX"/>
    <property type="match status" value="1"/>
</dbReference>
<evidence type="ECO:0000256" key="3">
    <source>
        <dbReference type="ARBA" id="ARBA00022475"/>
    </source>
</evidence>
<organism evidence="8 9">
    <name type="scientific">Albidovulum sediminis</name>
    <dbReference type="NCBI Taxonomy" id="3066345"/>
    <lineage>
        <taxon>Bacteria</taxon>
        <taxon>Pseudomonadati</taxon>
        <taxon>Pseudomonadota</taxon>
        <taxon>Alphaproteobacteria</taxon>
        <taxon>Rhodobacterales</taxon>
        <taxon>Paracoccaceae</taxon>
        <taxon>Albidovulum</taxon>
    </lineage>
</organism>
<evidence type="ECO:0000256" key="4">
    <source>
        <dbReference type="ARBA" id="ARBA00022692"/>
    </source>
</evidence>
<keyword evidence="3" id="KW-1003">Cell membrane</keyword>
<sequence>MTSTQSIALLAARLLIAPMFLIAGIGKLGDVAGFTGYMTSAGVPAFLAWPVILLEILGAIALIAGFQTRLAALALAGFTALAAILYHLQPADQMQMIMFYKNLAITGGLLIVAALGSGQYALDARRAGAALA</sequence>
<keyword evidence="9" id="KW-1185">Reference proteome</keyword>
<feature type="transmembrane region" description="Helical" evidence="7">
    <location>
        <begin position="7"/>
        <end position="26"/>
    </location>
</feature>
<dbReference type="PANTHER" id="PTHR33452:SF1">
    <property type="entry name" value="INNER MEMBRANE PROTEIN YPHA-RELATED"/>
    <property type="match status" value="1"/>
</dbReference>
<dbReference type="PANTHER" id="PTHR33452">
    <property type="entry name" value="OXIDOREDUCTASE CATD-RELATED"/>
    <property type="match status" value="1"/>
</dbReference>
<reference evidence="9" key="1">
    <citation type="submission" date="2023-07" db="EMBL/GenBank/DDBJ databases">
        <title>Defluviimonas sediminis sp. nov., isolated from mangrove sediment.</title>
        <authorList>
            <person name="Liu L."/>
            <person name="Li J."/>
            <person name="Huang Y."/>
            <person name="Pan J."/>
            <person name="Li M."/>
        </authorList>
    </citation>
    <scope>NUCLEOTIDE SEQUENCE [LARGE SCALE GENOMIC DNA]</scope>
    <source>
        <strain evidence="9">FT324</strain>
    </source>
</reference>
<dbReference type="RefSeq" id="WP_261494174.1">
    <property type="nucleotide sequence ID" value="NZ_JAOCQF010000001.1"/>
</dbReference>
<gene>
    <name evidence="8" type="ORF">N5I32_04385</name>
</gene>
<dbReference type="Proteomes" id="UP001205601">
    <property type="component" value="Unassembled WGS sequence"/>
</dbReference>
<comment type="caution">
    <text evidence="8">The sequence shown here is derived from an EMBL/GenBank/DDBJ whole genome shotgun (WGS) entry which is preliminary data.</text>
</comment>
<dbReference type="InterPro" id="IPR051907">
    <property type="entry name" value="DoxX-like_oxidoreductase"/>
</dbReference>